<dbReference type="CDD" id="cd24004">
    <property type="entry name" value="ASKHA_NBD_PilM-like"/>
    <property type="match status" value="1"/>
</dbReference>
<organism evidence="2 3">
    <name type="scientific">Aneurinibacillus aneurinilyticus ATCC 12856</name>
    <dbReference type="NCBI Taxonomy" id="649747"/>
    <lineage>
        <taxon>Bacteria</taxon>
        <taxon>Bacillati</taxon>
        <taxon>Bacillota</taxon>
        <taxon>Bacilli</taxon>
        <taxon>Bacillales</taxon>
        <taxon>Paenibacillaceae</taxon>
        <taxon>Aneurinibacillus group</taxon>
        <taxon>Aneurinibacillus</taxon>
    </lineage>
</organism>
<dbReference type="HOGENOM" id="CLU_010661_0_0_9"/>
<keyword evidence="2" id="KW-0131">Cell cycle</keyword>
<proteinExistence type="predicted"/>
<dbReference type="InterPro" id="IPR043129">
    <property type="entry name" value="ATPase_NBD"/>
</dbReference>
<name>U1XZA5_ANEAE</name>
<dbReference type="Pfam" id="PF14450">
    <property type="entry name" value="FtsA"/>
    <property type="match status" value="1"/>
</dbReference>
<protein>
    <submittedName>
        <fullName evidence="2">Cell division protein FtsA</fullName>
    </submittedName>
</protein>
<sequence>MKIAKKEFLSLKRIPYIFPHYLKKGYVFHLEELQCMYIENNNHIFALDIGTRSVVGLLAAPVPGGKFAVLGYEREEHEERSMLDGQIHDVMAVADVITRVKQRLEDKLNVTLTNVAVAAAGRSLHTQRIDVAQDISGLGQLTHNDIIALELTAVQKAQHILAEEHKANDFNQYYCVGYSIVNYYLDGEIIGSLVEQRGSEARVEVIATFLPRMVVDSLIAALKRAGLEMRALTLEPIAAINVLVPSTMRRLNVALVDIGAGTSDIAITGEGTVTAYGMVPTAGDEITDSLSQAYLLDFTVAEEVKRKLATQEEVTFSDILGMESTYSRDEIIGQIEPDLDNLADLISERIMELNSRPPQAVMLIGGGSLTPRLPEKVAERLRLPQARVAVRGADAIQSFTEKIDLNGPEFVTPLGIAVAAEKHPIKYLTVYLNEEPLRIFDLKQITVGDVLLYAGVDIKRLHGRPGLAMTVHINGRMKIIPGEHGTAPILLLNGEPVALDTPVQEEDRLSFTPGRDGAPASTTPIQIVENENIDTLDVRLNESPLSLSPLVLINGQEANWDTSLTDRDEIEIRLPATLREVLMEAEVYTSDMEKQQLLYTVNGQAAQYEYSSYLFTINGQEAQLENKVKKNDVISYQVQAVLLPSIRDVLPITEQTEIHTLVTFNGQKIKIPSSEMEVYVDGERALLTDPIRAHASIAVNVRLKDEPVFSDVFRYVSDNLHATEPGKKLVITINGNPASFQDPIKTGDVLEFEWQ</sequence>
<evidence type="ECO:0000259" key="1">
    <source>
        <dbReference type="SMART" id="SM00842"/>
    </source>
</evidence>
<dbReference type="EMBL" id="AWSJ01000393">
    <property type="protein sequence ID" value="ERI04086.1"/>
    <property type="molecule type" value="Genomic_DNA"/>
</dbReference>
<feature type="domain" description="SHS2" evidence="1">
    <location>
        <begin position="44"/>
        <end position="243"/>
    </location>
</feature>
<dbReference type="eggNOG" id="COG0849">
    <property type="taxonomic scope" value="Bacteria"/>
</dbReference>
<comment type="caution">
    <text evidence="2">The sequence shown here is derived from an EMBL/GenBank/DDBJ whole genome shotgun (WGS) entry which is preliminary data.</text>
</comment>
<dbReference type="Proteomes" id="UP000016511">
    <property type="component" value="Unassembled WGS sequence"/>
</dbReference>
<dbReference type="SUPFAM" id="SSF53067">
    <property type="entry name" value="Actin-like ATPase domain"/>
    <property type="match status" value="2"/>
</dbReference>
<dbReference type="InterPro" id="IPR003494">
    <property type="entry name" value="SHS2_FtsA"/>
</dbReference>
<dbReference type="STRING" id="649747.HMPREF0083_06204"/>
<accession>U1XZA5</accession>
<keyword evidence="3" id="KW-1185">Reference proteome</keyword>
<dbReference type="AlphaFoldDB" id="U1XZA5"/>
<dbReference type="PANTHER" id="PTHR32432">
    <property type="entry name" value="CELL DIVISION PROTEIN FTSA-RELATED"/>
    <property type="match status" value="1"/>
</dbReference>
<keyword evidence="2" id="KW-0132">Cell division</keyword>
<gene>
    <name evidence="2" type="ORF">HMPREF0083_06204</name>
</gene>
<evidence type="ECO:0000313" key="2">
    <source>
        <dbReference type="EMBL" id="ERI04086.1"/>
    </source>
</evidence>
<dbReference type="PATRIC" id="fig|649747.3.peg.5544"/>
<dbReference type="Gene3D" id="3.30.420.40">
    <property type="match status" value="2"/>
</dbReference>
<dbReference type="InterPro" id="IPR050696">
    <property type="entry name" value="FtsA/MreB"/>
</dbReference>
<dbReference type="Gene3D" id="3.30.1490.300">
    <property type="match status" value="1"/>
</dbReference>
<evidence type="ECO:0000313" key="3">
    <source>
        <dbReference type="Proteomes" id="UP000016511"/>
    </source>
</evidence>
<reference evidence="2 3" key="1">
    <citation type="submission" date="2013-08" db="EMBL/GenBank/DDBJ databases">
        <authorList>
            <person name="Weinstock G."/>
            <person name="Sodergren E."/>
            <person name="Wylie T."/>
            <person name="Fulton L."/>
            <person name="Fulton R."/>
            <person name="Fronick C."/>
            <person name="O'Laughlin M."/>
            <person name="Godfrey J."/>
            <person name="Miner T."/>
            <person name="Herter B."/>
            <person name="Appelbaum E."/>
            <person name="Cordes M."/>
            <person name="Lek S."/>
            <person name="Wollam A."/>
            <person name="Pepin K.H."/>
            <person name="Palsikar V.B."/>
            <person name="Mitreva M."/>
            <person name="Wilson R.K."/>
        </authorList>
    </citation>
    <scope>NUCLEOTIDE SEQUENCE [LARGE SCALE GENOMIC DNA]</scope>
    <source>
        <strain evidence="2 3">ATCC 12856</strain>
    </source>
</reference>
<dbReference type="GO" id="GO:0051301">
    <property type="term" value="P:cell division"/>
    <property type="evidence" value="ECO:0007669"/>
    <property type="project" value="UniProtKB-KW"/>
</dbReference>
<dbReference type="SMART" id="SM00842">
    <property type="entry name" value="FtsA"/>
    <property type="match status" value="1"/>
</dbReference>
<dbReference type="PANTHER" id="PTHR32432:SF3">
    <property type="entry name" value="ETHANOLAMINE UTILIZATION PROTEIN EUTJ"/>
    <property type="match status" value="1"/>
</dbReference>